<evidence type="ECO:0000256" key="4">
    <source>
        <dbReference type="SAM" id="Coils"/>
    </source>
</evidence>
<dbReference type="InterPro" id="IPR013882">
    <property type="entry name" value="Ctp1_C"/>
</dbReference>
<feature type="coiled-coil region" evidence="4">
    <location>
        <begin position="52"/>
        <end position="100"/>
    </location>
</feature>
<evidence type="ECO:0000256" key="3">
    <source>
        <dbReference type="ARBA" id="ARBA00023242"/>
    </source>
</evidence>
<dbReference type="PANTHER" id="PTHR15107">
    <property type="entry name" value="RETINOBLASTOMA BINDING PROTEIN 8"/>
    <property type="match status" value="1"/>
</dbReference>
<comment type="subcellular location">
    <subcellularLocation>
        <location evidence="1">Nucleus</location>
    </subcellularLocation>
</comment>
<feature type="compositionally biased region" description="Low complexity" evidence="5">
    <location>
        <begin position="307"/>
        <end position="321"/>
    </location>
</feature>
<evidence type="ECO:0000256" key="2">
    <source>
        <dbReference type="ARBA" id="ARBA00022763"/>
    </source>
</evidence>
<feature type="region of interest" description="Disordered" evidence="5">
    <location>
        <begin position="1"/>
        <end position="29"/>
    </location>
</feature>
<keyword evidence="3" id="KW-0539">Nucleus</keyword>
<keyword evidence="8" id="KW-1185">Reference proteome</keyword>
<evidence type="ECO:0000313" key="7">
    <source>
        <dbReference type="EMBL" id="WRT70182.1"/>
    </source>
</evidence>
<dbReference type="RefSeq" id="XP_062794921.1">
    <property type="nucleotide sequence ID" value="XM_062938870.1"/>
</dbReference>
<dbReference type="InterPro" id="IPR033316">
    <property type="entry name" value="RBBP8-like"/>
</dbReference>
<feature type="compositionally biased region" description="Polar residues" evidence="5">
    <location>
        <begin position="855"/>
        <end position="869"/>
    </location>
</feature>
<evidence type="ECO:0000256" key="1">
    <source>
        <dbReference type="ARBA" id="ARBA00004123"/>
    </source>
</evidence>
<gene>
    <name evidence="7" type="ORF">IL334_007176</name>
</gene>
<dbReference type="EMBL" id="CP141890">
    <property type="protein sequence ID" value="WRT70182.1"/>
    <property type="molecule type" value="Genomic_DNA"/>
</dbReference>
<feature type="region of interest" description="Disordered" evidence="5">
    <location>
        <begin position="512"/>
        <end position="626"/>
    </location>
</feature>
<proteinExistence type="predicted"/>
<evidence type="ECO:0000256" key="5">
    <source>
        <dbReference type="SAM" id="MobiDB-lite"/>
    </source>
</evidence>
<feature type="compositionally biased region" description="Basic and acidic residues" evidence="5">
    <location>
        <begin position="375"/>
        <end position="385"/>
    </location>
</feature>
<evidence type="ECO:0000259" key="6">
    <source>
        <dbReference type="Pfam" id="PF08573"/>
    </source>
</evidence>
<keyword evidence="2" id="KW-0227">DNA damage</keyword>
<dbReference type="Proteomes" id="UP001329825">
    <property type="component" value="Chromosome 10"/>
</dbReference>
<keyword evidence="4" id="KW-0175">Coiled coil</keyword>
<name>A0ABZ1DBY1_9TREE</name>
<accession>A0ABZ1DBY1</accession>
<feature type="region of interest" description="Disordered" evidence="5">
    <location>
        <begin position="808"/>
        <end position="883"/>
    </location>
</feature>
<feature type="coiled-coil region" evidence="4">
    <location>
        <begin position="194"/>
        <end position="260"/>
    </location>
</feature>
<reference evidence="7 8" key="1">
    <citation type="submission" date="2024-01" db="EMBL/GenBank/DDBJ databases">
        <title>Comparative genomics of Cryptococcus and Kwoniella reveals pathogenesis evolution and contrasting modes of karyotype evolution via chromosome fusion or intercentromeric recombination.</title>
        <authorList>
            <person name="Coelho M.A."/>
            <person name="David-Palma M."/>
            <person name="Shea T."/>
            <person name="Bowers K."/>
            <person name="McGinley-Smith S."/>
            <person name="Mohammad A.W."/>
            <person name="Gnirke A."/>
            <person name="Yurkov A.M."/>
            <person name="Nowrousian M."/>
            <person name="Sun S."/>
            <person name="Cuomo C.A."/>
            <person name="Heitman J."/>
        </authorList>
    </citation>
    <scope>NUCLEOTIDE SEQUENCE [LARGE SCALE GENOMIC DNA]</scope>
    <source>
        <strain evidence="7">CBS 11374</strain>
    </source>
</reference>
<organism evidence="7 8">
    <name type="scientific">Kwoniella shivajii</name>
    <dbReference type="NCBI Taxonomy" id="564305"/>
    <lineage>
        <taxon>Eukaryota</taxon>
        <taxon>Fungi</taxon>
        <taxon>Dikarya</taxon>
        <taxon>Basidiomycota</taxon>
        <taxon>Agaricomycotina</taxon>
        <taxon>Tremellomycetes</taxon>
        <taxon>Tremellales</taxon>
        <taxon>Cryptococcaceae</taxon>
        <taxon>Kwoniella</taxon>
    </lineage>
</organism>
<dbReference type="Pfam" id="PF08573">
    <property type="entry name" value="SAE2"/>
    <property type="match status" value="1"/>
</dbReference>
<dbReference type="PANTHER" id="PTHR15107:SF0">
    <property type="entry name" value="DNA ENDONUCLEASE ACTIVATOR CTP1 C-TERMINAL DOMAIN-CONTAINING PROTEIN"/>
    <property type="match status" value="1"/>
</dbReference>
<feature type="compositionally biased region" description="Basic and acidic residues" evidence="5">
    <location>
        <begin position="811"/>
        <end position="840"/>
    </location>
</feature>
<feature type="compositionally biased region" description="Polar residues" evidence="5">
    <location>
        <begin position="386"/>
        <end position="405"/>
    </location>
</feature>
<feature type="compositionally biased region" description="Basic and acidic residues" evidence="5">
    <location>
        <begin position="870"/>
        <end position="883"/>
    </location>
</feature>
<evidence type="ECO:0000313" key="8">
    <source>
        <dbReference type="Proteomes" id="UP001329825"/>
    </source>
</evidence>
<protein>
    <recommendedName>
        <fullName evidence="6">DNA endonuclease activator Ctp1 C-terminal domain-containing protein</fullName>
    </recommendedName>
</protein>
<feature type="region of interest" description="Disordered" evidence="5">
    <location>
        <begin position="300"/>
        <end position="325"/>
    </location>
</feature>
<feature type="domain" description="DNA endonuclease activator Ctp1 C-terminal" evidence="6">
    <location>
        <begin position="771"/>
        <end position="859"/>
    </location>
</feature>
<dbReference type="GeneID" id="87959306"/>
<feature type="region of interest" description="Disordered" evidence="5">
    <location>
        <begin position="361"/>
        <end position="436"/>
    </location>
</feature>
<sequence length="883" mass="100001">MSGSVNPFAEAMRRGSEREESDNDESLGVELERQISQFNDMKSAIDQMTPLFTNLRNQCKNLKDRKETLENDVNTRTNEITKLNCEIQNLATEKEFLSNTAYLANNKDGTSSSSSSSQNLLQEGDVIGKLTRRNWLLEEQVRHVKQETIDMKRRCEEDIERERAISSGLRDRISDLDTRRKNLKDVKDRNDITIRELQSQIDIVQMEIRDIHEKANKDKDDLEDSLRKEKKELVKLKEELGGLRAEREAALAEVRKMKDDIAAQSIKSPPRILQPQNPNLPLSQISTQPMTPTKPVSCKPFTPLFTSPSSHAQAASPSSVARQHSHLQAAYTHLQKTHKSLKNQYDNLRKIHQEDIDHMKRYQASQIERKKKKEERKSKKKDERSLSNSQFGGEGSVLSSGTTVHNETKVGLVLVEESESVPKSRKKSNRSQQAEKHIVRKMGDEEEYMAYAEHDQSAEIEEGVWRVDPDMTSEELVKAINLFQLPQLVNHSRSNVDSSRNIPNSIPQAALATQITDGRQTETDTISQQQTRSSTRNAKAVERGDNAAPAVPQPQTSLSTPRPLPAQSKRFIQPAHVTPWLGITSGTPASSSKDRRKLGPTRSRVLDLNDEDDFASPPDETYTPTSAKTPLIRDRLGKTSAVGGGDSLRKMLMKHAYPQNEYHRTPAPLVGQRSGTSVELNASMAVQNTLSTPTGTSMRKRKIADLETGGLTPAEKATKLKKLAKMPASEKRELYASYKGKGRYVRPEEVNTSVREEFEIDPSANEGASFAFHDVKRKRSERKNMHGGDCECCRDYYDAVGEIPRYNQAPKWRDGPSVEKDEGEAVRDHQNMTSRHRETWIRPPTPPGFWKIGFPSTQEISEQNEQADQMQREKEERLRREVL</sequence>
<feature type="compositionally biased region" description="Polar residues" evidence="5">
    <location>
        <begin position="512"/>
        <end position="537"/>
    </location>
</feature>